<keyword evidence="3" id="KW-1185">Reference proteome</keyword>
<dbReference type="InterPro" id="IPR026267">
    <property type="entry name" value="YgjV"/>
</dbReference>
<dbReference type="OrthoDB" id="7858522at2"/>
<gene>
    <name evidence="2" type="ORF">JCM19235_4220</name>
</gene>
<dbReference type="STRING" id="990268.JCM19235_4220"/>
<name>A0A090RX68_9VIBR</name>
<feature type="transmembrane region" description="Helical" evidence="1">
    <location>
        <begin position="6"/>
        <end position="23"/>
    </location>
</feature>
<dbReference type="PIRSF" id="PIRSF011443">
    <property type="entry name" value="YgjV"/>
    <property type="match status" value="1"/>
</dbReference>
<keyword evidence="1" id="KW-0472">Membrane</keyword>
<feature type="transmembrane region" description="Helical" evidence="1">
    <location>
        <begin position="115"/>
        <end position="135"/>
    </location>
</feature>
<evidence type="ECO:0000256" key="1">
    <source>
        <dbReference type="SAM" id="Phobius"/>
    </source>
</evidence>
<sequence>MDNLIAQAIGGIAFIFGVMAFWQKDDIRFRYHMTTFCFIMAIHFVLMGATVAAIGVTLNAIRSFISIKTQSRGVMWCFIAVMWGMTVPNVTSMFELLTVIGSSVGTWALFSKKGITLRCLILFNSLCWATHNIWLGSIGGSLVETTFIITNLITIYRLYIARNQQIEEKPI</sequence>
<accession>A0A090RX68</accession>
<feature type="transmembrane region" description="Helical" evidence="1">
    <location>
        <begin position="141"/>
        <end position="159"/>
    </location>
</feature>
<feature type="transmembrane region" description="Helical" evidence="1">
    <location>
        <begin position="73"/>
        <end position="94"/>
    </location>
</feature>
<dbReference type="Pfam" id="PF10688">
    <property type="entry name" value="Imp-YgjV"/>
    <property type="match status" value="1"/>
</dbReference>
<keyword evidence="1" id="KW-1133">Transmembrane helix</keyword>
<comment type="caution">
    <text evidence="2">The sequence shown here is derived from an EMBL/GenBank/DDBJ whole genome shotgun (WGS) entry which is preliminary data.</text>
</comment>
<protein>
    <submittedName>
        <fullName evidence="2">Inner membrane protein ygjV</fullName>
    </submittedName>
</protein>
<dbReference type="Proteomes" id="UP000029228">
    <property type="component" value="Unassembled WGS sequence"/>
</dbReference>
<dbReference type="AlphaFoldDB" id="A0A090RX68"/>
<dbReference type="EMBL" id="BBMR01000005">
    <property type="protein sequence ID" value="GAL20020.1"/>
    <property type="molecule type" value="Genomic_DNA"/>
</dbReference>
<evidence type="ECO:0000313" key="2">
    <source>
        <dbReference type="EMBL" id="GAL20020.1"/>
    </source>
</evidence>
<proteinExistence type="predicted"/>
<reference evidence="2 3" key="1">
    <citation type="submission" date="2014-09" db="EMBL/GenBank/DDBJ databases">
        <title>Vibrio maritimus JCM 19235. (C45) whole genome shotgun sequence.</title>
        <authorList>
            <person name="Sawabe T."/>
            <person name="Meirelles P."/>
            <person name="Nakanishi M."/>
            <person name="Sayaka M."/>
            <person name="Hattori M."/>
            <person name="Ohkuma M."/>
        </authorList>
    </citation>
    <scope>NUCLEOTIDE SEQUENCE [LARGE SCALE GENOMIC DNA]</scope>
    <source>
        <strain evidence="3">JCM19235</strain>
    </source>
</reference>
<feature type="transmembrane region" description="Helical" evidence="1">
    <location>
        <begin position="35"/>
        <end position="61"/>
    </location>
</feature>
<keyword evidence="1" id="KW-0812">Transmembrane</keyword>
<evidence type="ECO:0000313" key="3">
    <source>
        <dbReference type="Proteomes" id="UP000029228"/>
    </source>
</evidence>
<organism evidence="2 3">
    <name type="scientific">Vibrio maritimus</name>
    <dbReference type="NCBI Taxonomy" id="990268"/>
    <lineage>
        <taxon>Bacteria</taxon>
        <taxon>Pseudomonadati</taxon>
        <taxon>Pseudomonadota</taxon>
        <taxon>Gammaproteobacteria</taxon>
        <taxon>Vibrionales</taxon>
        <taxon>Vibrionaceae</taxon>
        <taxon>Vibrio</taxon>
    </lineage>
</organism>
<dbReference type="InterPro" id="IPR019629">
    <property type="entry name" value="Uncharacterised_HI1736/YgjV"/>
</dbReference>